<keyword evidence="5" id="KW-0539">Nucleus</keyword>
<dbReference type="InterPro" id="IPR013180">
    <property type="entry name" value="CTNNBL1_N"/>
</dbReference>
<keyword evidence="3" id="KW-0677">Repeat</keyword>
<dbReference type="PANTHER" id="PTHR14978">
    <property type="entry name" value="BETA-CATENIN-LIKE PROTEIN 1 NUCLEAR ASSOCIATED PROTEIN"/>
    <property type="match status" value="1"/>
</dbReference>
<dbReference type="InterPro" id="IPR016024">
    <property type="entry name" value="ARM-type_fold"/>
</dbReference>
<evidence type="ECO:0000313" key="10">
    <source>
        <dbReference type="EMBL" id="RUP43487.1"/>
    </source>
</evidence>
<dbReference type="PROSITE" id="PS50176">
    <property type="entry name" value="ARM_REPEAT"/>
    <property type="match status" value="1"/>
</dbReference>
<proteinExistence type="predicted"/>
<comment type="caution">
    <text evidence="10">The sequence shown here is derived from an EMBL/GenBank/DDBJ whole genome shotgun (WGS) entry which is preliminary data.</text>
</comment>
<feature type="coiled-coil region" evidence="7">
    <location>
        <begin position="552"/>
        <end position="582"/>
    </location>
</feature>
<organism evidence="10 11">
    <name type="scientific">Jimgerdemannia flammicorona</name>
    <dbReference type="NCBI Taxonomy" id="994334"/>
    <lineage>
        <taxon>Eukaryota</taxon>
        <taxon>Fungi</taxon>
        <taxon>Fungi incertae sedis</taxon>
        <taxon>Mucoromycota</taxon>
        <taxon>Mucoromycotina</taxon>
        <taxon>Endogonomycetes</taxon>
        <taxon>Endogonales</taxon>
        <taxon>Endogonaceae</taxon>
        <taxon>Jimgerdemannia</taxon>
    </lineage>
</organism>
<keyword evidence="4 7" id="KW-0175">Coiled coil</keyword>
<reference evidence="10 11" key="1">
    <citation type="journal article" date="2018" name="New Phytol.">
        <title>Phylogenomics of Endogonaceae and evolution of mycorrhizas within Mucoromycota.</title>
        <authorList>
            <person name="Chang Y."/>
            <person name="Desiro A."/>
            <person name="Na H."/>
            <person name="Sandor L."/>
            <person name="Lipzen A."/>
            <person name="Clum A."/>
            <person name="Barry K."/>
            <person name="Grigoriev I.V."/>
            <person name="Martin F.M."/>
            <person name="Stajich J.E."/>
            <person name="Smith M.E."/>
            <person name="Bonito G."/>
            <person name="Spatafora J.W."/>
        </authorList>
    </citation>
    <scope>NUCLEOTIDE SEQUENCE [LARGE SCALE GENOMIC DNA]</scope>
    <source>
        <strain evidence="10 11">GMNB39</strain>
    </source>
</reference>
<dbReference type="SUPFAM" id="SSF48371">
    <property type="entry name" value="ARM repeat"/>
    <property type="match status" value="1"/>
</dbReference>
<dbReference type="GO" id="GO:0010467">
    <property type="term" value="P:gene expression"/>
    <property type="evidence" value="ECO:0007669"/>
    <property type="project" value="UniProtKB-ARBA"/>
</dbReference>
<dbReference type="Proteomes" id="UP000268093">
    <property type="component" value="Unassembled WGS sequence"/>
</dbReference>
<evidence type="ECO:0000256" key="3">
    <source>
        <dbReference type="ARBA" id="ARBA00022737"/>
    </source>
</evidence>
<dbReference type="GO" id="GO:0005681">
    <property type="term" value="C:spliceosomal complex"/>
    <property type="evidence" value="ECO:0007669"/>
    <property type="project" value="TreeGrafter"/>
</dbReference>
<keyword evidence="2" id="KW-0597">Phosphoprotein</keyword>
<dbReference type="FunFam" id="1.25.10.10:FF:001136">
    <property type="entry name" value="Beta-catenin-like protein 1"/>
    <property type="match status" value="1"/>
</dbReference>
<keyword evidence="11" id="KW-1185">Reference proteome</keyword>
<feature type="region of interest" description="Disordered" evidence="8">
    <location>
        <begin position="1"/>
        <end position="70"/>
    </location>
</feature>
<evidence type="ECO:0000256" key="1">
    <source>
        <dbReference type="ARBA" id="ARBA00004123"/>
    </source>
</evidence>
<sequence length="614" mass="70366">MNIDQIFKIPAIPSGKNKRKLHANPDQDFLDKYRELNATPEQAESSSSGSKSKRRNVTIEDEEDGADDGVEYMGYDEEEDEGRFYGGGLTEEQQQIMDLMDEVDEEEVSTKRTQSVTWPDYIATTDRYIFCPLFLSKPEAMDLTGVKRMILKFEKAINKNQELRMKFADDPTKYVDLFISHSIMRVSPDQLIFLVFDPHSRFMESEADLDEEIKHLLTLAQVPHLYPDVVKLGTIPSLLSLLSHENTDIAIDAIELLNELTDEDVGAAAADNEEDEDAAQEGVRVLVDALLENQMLELLIQNLSRMDENEPADKQGVFNTLGIMENLTGLDPKLSERIVAETELLPWLLKRIKVKAFDSNKQYASEIIAILLQSSRANRIKFGELGGVDVLLQMLSGFKRKDPRDADETEMLENFFDALCSALAESEIKQRFLDGEGVELMLIMMKEKMMSRMRSIKVLDFALSTPEGVPCCIRFVDVFGLKTLFSTFMRKGVKKLKKAYKGYSDTEEEEHIICIIVSLLKNLPTDTIHRFRLINKFSEDDYEKSDRLLEMREQYDARVEAVDREVRAAQRDDDELEETEEELYLKRLEAGLFTLQMVDLTIAWVCDEDKKVRK</sequence>
<evidence type="ECO:0000256" key="5">
    <source>
        <dbReference type="ARBA" id="ARBA00023242"/>
    </source>
</evidence>
<evidence type="ECO:0000256" key="6">
    <source>
        <dbReference type="PROSITE-ProRule" id="PRU00259"/>
    </source>
</evidence>
<dbReference type="Gene3D" id="1.25.10.10">
    <property type="entry name" value="Leucine-rich Repeat Variant"/>
    <property type="match status" value="1"/>
</dbReference>
<accession>A0A433CY27</accession>
<evidence type="ECO:0000313" key="11">
    <source>
        <dbReference type="Proteomes" id="UP000268093"/>
    </source>
</evidence>
<dbReference type="InterPro" id="IPR011989">
    <property type="entry name" value="ARM-like"/>
</dbReference>
<comment type="subcellular location">
    <subcellularLocation>
        <location evidence="1">Nucleus</location>
    </subcellularLocation>
</comment>
<dbReference type="SMART" id="SM01156">
    <property type="entry name" value="DUF1716"/>
    <property type="match status" value="1"/>
</dbReference>
<dbReference type="EMBL" id="RBNI01010865">
    <property type="protein sequence ID" value="RUP43487.1"/>
    <property type="molecule type" value="Genomic_DNA"/>
</dbReference>
<dbReference type="AlphaFoldDB" id="A0A433CY27"/>
<evidence type="ECO:0000256" key="7">
    <source>
        <dbReference type="SAM" id="Coils"/>
    </source>
</evidence>
<feature type="compositionally biased region" description="Basic and acidic residues" evidence="8">
    <location>
        <begin position="23"/>
        <end position="35"/>
    </location>
</feature>
<feature type="repeat" description="ARM" evidence="6">
    <location>
        <begin position="233"/>
        <end position="261"/>
    </location>
</feature>
<dbReference type="InterPro" id="IPR000225">
    <property type="entry name" value="Armadillo"/>
</dbReference>
<dbReference type="PANTHER" id="PTHR14978:SF0">
    <property type="entry name" value="BETA-CATENIN-LIKE PROTEIN 1"/>
    <property type="match status" value="1"/>
</dbReference>
<dbReference type="OrthoDB" id="1898821at2759"/>
<dbReference type="Pfam" id="PF08216">
    <property type="entry name" value="CTNNBL"/>
    <property type="match status" value="2"/>
</dbReference>
<name>A0A433CY27_9FUNG</name>
<evidence type="ECO:0000256" key="4">
    <source>
        <dbReference type="ARBA" id="ARBA00023054"/>
    </source>
</evidence>
<feature type="compositionally biased region" description="Acidic residues" evidence="8">
    <location>
        <begin position="59"/>
        <end position="70"/>
    </location>
</feature>
<gene>
    <name evidence="10" type="ORF">BC936DRAFT_137096</name>
</gene>
<protein>
    <submittedName>
        <fullName evidence="10">Armadillo-type protein</fullName>
    </submittedName>
</protein>
<evidence type="ECO:0000256" key="8">
    <source>
        <dbReference type="SAM" id="MobiDB-lite"/>
    </source>
</evidence>
<feature type="domain" description="Beta-catenin-like protein 1 N-terminal" evidence="9">
    <location>
        <begin position="89"/>
        <end position="254"/>
    </location>
</feature>
<dbReference type="InterPro" id="IPR039678">
    <property type="entry name" value="CTNNBL1"/>
</dbReference>
<evidence type="ECO:0000259" key="9">
    <source>
        <dbReference type="SMART" id="SM01156"/>
    </source>
</evidence>
<evidence type="ECO:0000256" key="2">
    <source>
        <dbReference type="ARBA" id="ARBA00022553"/>
    </source>
</evidence>